<proteinExistence type="predicted"/>
<evidence type="ECO:0000313" key="1">
    <source>
        <dbReference type="Proteomes" id="UP000035642"/>
    </source>
</evidence>
<accession>A0A0K0CYA0</accession>
<dbReference type="WBParaSite" id="ACAC_0000260701-mRNA-1">
    <property type="protein sequence ID" value="ACAC_0000260701-mRNA-1"/>
    <property type="gene ID" value="ACAC_0000260701"/>
</dbReference>
<evidence type="ECO:0000313" key="2">
    <source>
        <dbReference type="WBParaSite" id="ACAC_0000260701-mRNA-1"/>
    </source>
</evidence>
<dbReference type="Proteomes" id="UP000035642">
    <property type="component" value="Unassembled WGS sequence"/>
</dbReference>
<reference evidence="2" key="2">
    <citation type="submission" date="2017-02" db="UniProtKB">
        <authorList>
            <consortium name="WormBaseParasite"/>
        </authorList>
    </citation>
    <scope>IDENTIFICATION</scope>
</reference>
<keyword evidence="1" id="KW-1185">Reference proteome</keyword>
<dbReference type="AlphaFoldDB" id="A0A0K0CYA0"/>
<name>A0A0K0CYA0_ANGCA</name>
<sequence>MVRLGLLIVRMGRSSREARVEENADTAYYSTSLNGCPRLISTRPMTSYLILLACMIKSSVEDSKDTSVRAL</sequence>
<reference evidence="1" key="1">
    <citation type="submission" date="2012-09" db="EMBL/GenBank/DDBJ databases">
        <authorList>
            <person name="Martin A.A."/>
        </authorList>
    </citation>
    <scope>NUCLEOTIDE SEQUENCE</scope>
</reference>
<organism evidence="1 2">
    <name type="scientific">Angiostrongylus cantonensis</name>
    <name type="common">Rat lungworm</name>
    <dbReference type="NCBI Taxonomy" id="6313"/>
    <lineage>
        <taxon>Eukaryota</taxon>
        <taxon>Metazoa</taxon>
        <taxon>Ecdysozoa</taxon>
        <taxon>Nematoda</taxon>
        <taxon>Chromadorea</taxon>
        <taxon>Rhabditida</taxon>
        <taxon>Rhabditina</taxon>
        <taxon>Rhabditomorpha</taxon>
        <taxon>Strongyloidea</taxon>
        <taxon>Metastrongylidae</taxon>
        <taxon>Angiostrongylus</taxon>
    </lineage>
</organism>
<protein>
    <submittedName>
        <fullName evidence="2">Uncharacterized protein</fullName>
    </submittedName>
</protein>